<proteinExistence type="predicted"/>
<feature type="region of interest" description="Disordered" evidence="1">
    <location>
        <begin position="1"/>
        <end position="31"/>
    </location>
</feature>
<feature type="compositionally biased region" description="Polar residues" evidence="1">
    <location>
        <begin position="1"/>
        <end position="10"/>
    </location>
</feature>
<sequence>MEGCSSTLRSTAVPANGGLRHPETLEGQNVAKDDPIAPEALRIMRAYPAVYGPGPWTGTLLGDGFLCGPGWYPLIEGLSADLSEIIRQDGLRCFRVVQVKEKLGSLRFYIRGGNEPALDRIGKAAQEAENTCEGCGAVSHVRTVDGWLTTLCDKCRSQAL</sequence>
<gene>
    <name evidence="2" type="ORF">SAMN04487972_13920</name>
</gene>
<dbReference type="Proteomes" id="UP000182312">
    <property type="component" value="Unassembled WGS sequence"/>
</dbReference>
<dbReference type="AlphaFoldDB" id="A0A1I0UCF6"/>
<dbReference type="EMBL" id="FOJO01000039">
    <property type="protein sequence ID" value="SFA61711.1"/>
    <property type="molecule type" value="Genomic_DNA"/>
</dbReference>
<evidence type="ECO:0000313" key="2">
    <source>
        <dbReference type="EMBL" id="SFA61711.1"/>
    </source>
</evidence>
<evidence type="ECO:0000256" key="1">
    <source>
        <dbReference type="SAM" id="MobiDB-lite"/>
    </source>
</evidence>
<accession>A0A1I0UCF6</accession>
<protein>
    <submittedName>
        <fullName evidence="2">Uncharacterized protein</fullName>
    </submittedName>
</protein>
<organism evidence="2 3">
    <name type="scientific">Paracoccus halophilus</name>
    <dbReference type="NCBI Taxonomy" id="376733"/>
    <lineage>
        <taxon>Bacteria</taxon>
        <taxon>Pseudomonadati</taxon>
        <taxon>Pseudomonadota</taxon>
        <taxon>Alphaproteobacteria</taxon>
        <taxon>Rhodobacterales</taxon>
        <taxon>Paracoccaceae</taxon>
        <taxon>Paracoccus</taxon>
    </lineage>
</organism>
<name>A0A1I0UCF6_9RHOB</name>
<evidence type="ECO:0000313" key="3">
    <source>
        <dbReference type="Proteomes" id="UP000182312"/>
    </source>
</evidence>
<reference evidence="2 3" key="1">
    <citation type="submission" date="2016-10" db="EMBL/GenBank/DDBJ databases">
        <authorList>
            <person name="de Groot N.N."/>
        </authorList>
    </citation>
    <scope>NUCLEOTIDE SEQUENCE [LARGE SCALE GENOMIC DNA]</scope>
    <source>
        <strain evidence="2 3">CGMCC 1.6117</strain>
    </source>
</reference>